<evidence type="ECO:0000313" key="1">
    <source>
        <dbReference type="EMBL" id="DAF94588.1"/>
    </source>
</evidence>
<proteinExistence type="predicted"/>
<organism evidence="1">
    <name type="scientific">Siphoviridae sp. ct3gT1</name>
    <dbReference type="NCBI Taxonomy" id="2825323"/>
    <lineage>
        <taxon>Viruses</taxon>
        <taxon>Duplodnaviria</taxon>
        <taxon>Heunggongvirae</taxon>
        <taxon>Uroviricota</taxon>
        <taxon>Caudoviricetes</taxon>
    </lineage>
</organism>
<sequence length="61" mass="7428">MNILTETKRKLQFYNDRLKELQDCLDAEYLTKDGVHYLNDEITKAKRNIEYYSEILKKLEE</sequence>
<accession>A0A8S5UJI0</accession>
<reference evidence="1" key="1">
    <citation type="journal article" date="2021" name="Proc. Natl. Acad. Sci. U.S.A.">
        <title>A Catalog of Tens of Thousands of Viruses from Human Metagenomes Reveals Hidden Associations with Chronic Diseases.</title>
        <authorList>
            <person name="Tisza M.J."/>
            <person name="Buck C.B."/>
        </authorList>
    </citation>
    <scope>NUCLEOTIDE SEQUENCE</scope>
    <source>
        <strain evidence="1">Ct3gT1</strain>
    </source>
</reference>
<protein>
    <submittedName>
        <fullName evidence="1">Uncharacterized protein</fullName>
    </submittedName>
</protein>
<dbReference type="EMBL" id="BK016094">
    <property type="protein sequence ID" value="DAF94588.1"/>
    <property type="molecule type" value="Genomic_DNA"/>
</dbReference>
<name>A0A8S5UJI0_9CAUD</name>